<organism evidence="2 3">
    <name type="scientific">Phialemonium thermophilum</name>
    <dbReference type="NCBI Taxonomy" id="223376"/>
    <lineage>
        <taxon>Eukaryota</taxon>
        <taxon>Fungi</taxon>
        <taxon>Dikarya</taxon>
        <taxon>Ascomycota</taxon>
        <taxon>Pezizomycotina</taxon>
        <taxon>Sordariomycetes</taxon>
        <taxon>Sordariomycetidae</taxon>
        <taxon>Cephalothecales</taxon>
        <taxon>Cephalothecaceae</taxon>
        <taxon>Phialemonium</taxon>
    </lineage>
</organism>
<reference evidence="2 3" key="1">
    <citation type="journal article" date="2024" name="Commun. Biol.">
        <title>Comparative genomic analysis of thermophilic fungi reveals convergent evolutionary adaptations and gene losses.</title>
        <authorList>
            <person name="Steindorff A.S."/>
            <person name="Aguilar-Pontes M.V."/>
            <person name="Robinson A.J."/>
            <person name="Andreopoulos B."/>
            <person name="LaButti K."/>
            <person name="Kuo A."/>
            <person name="Mondo S."/>
            <person name="Riley R."/>
            <person name="Otillar R."/>
            <person name="Haridas S."/>
            <person name="Lipzen A."/>
            <person name="Grimwood J."/>
            <person name="Schmutz J."/>
            <person name="Clum A."/>
            <person name="Reid I.D."/>
            <person name="Moisan M.C."/>
            <person name="Butler G."/>
            <person name="Nguyen T.T.M."/>
            <person name="Dewar K."/>
            <person name="Conant G."/>
            <person name="Drula E."/>
            <person name="Henrissat B."/>
            <person name="Hansel C."/>
            <person name="Singer S."/>
            <person name="Hutchinson M.I."/>
            <person name="de Vries R.P."/>
            <person name="Natvig D.O."/>
            <person name="Powell A.J."/>
            <person name="Tsang A."/>
            <person name="Grigoriev I.V."/>
        </authorList>
    </citation>
    <scope>NUCLEOTIDE SEQUENCE [LARGE SCALE GENOMIC DNA]</scope>
    <source>
        <strain evidence="2 3">ATCC 24622</strain>
    </source>
</reference>
<comment type="caution">
    <text evidence="2">The sequence shown here is derived from an EMBL/GenBank/DDBJ whole genome shotgun (WGS) entry which is preliminary data.</text>
</comment>
<feature type="signal peptide" evidence="1">
    <location>
        <begin position="1"/>
        <end position="18"/>
    </location>
</feature>
<dbReference type="EMBL" id="JAZHXJ010000015">
    <property type="protein sequence ID" value="KAL1882339.1"/>
    <property type="molecule type" value="Genomic_DNA"/>
</dbReference>
<evidence type="ECO:0000256" key="1">
    <source>
        <dbReference type="SAM" id="SignalP"/>
    </source>
</evidence>
<accession>A0ABR3Y263</accession>
<dbReference type="Proteomes" id="UP001586593">
    <property type="component" value="Unassembled WGS sequence"/>
</dbReference>
<evidence type="ECO:0000313" key="3">
    <source>
        <dbReference type="Proteomes" id="UP001586593"/>
    </source>
</evidence>
<keyword evidence="3" id="KW-1185">Reference proteome</keyword>
<proteinExistence type="predicted"/>
<feature type="chain" id="PRO_5046774197" evidence="1">
    <location>
        <begin position="19"/>
        <end position="186"/>
    </location>
</feature>
<keyword evidence="1" id="KW-0732">Signal</keyword>
<gene>
    <name evidence="2" type="ORF">VTK73DRAFT_1898</name>
</gene>
<evidence type="ECO:0000313" key="2">
    <source>
        <dbReference type="EMBL" id="KAL1882339.1"/>
    </source>
</evidence>
<protein>
    <submittedName>
        <fullName evidence="2">Uncharacterized protein</fullName>
    </submittedName>
</protein>
<name>A0ABR3Y263_9PEZI</name>
<sequence>MHITAALLASLVLDAAQGTSQLNSSTIITVTNGVTTTVDLSGFISSSTAKSSAMLDTTVALQGPTSTNTVLVGSGMTTSTDFLNPTKTWLPTTSTPSSLLLATLTSSPSLSDTGPNTSLILTKTSGTKGIFSAADPVTNNLTVTSPVPTMSTPSAVAPTAAAADRLVLQGPVLSLVVFCFLSLVCT</sequence>